<evidence type="ECO:0000256" key="3">
    <source>
        <dbReference type="ARBA" id="ARBA00022729"/>
    </source>
</evidence>
<dbReference type="InterPro" id="IPR051899">
    <property type="entry name" value="Fert-Immune_med_protein"/>
</dbReference>
<dbReference type="CDD" id="cd23623">
    <property type="entry name" value="TFP_LU_ECD_CD177_rpt1"/>
    <property type="match status" value="1"/>
</dbReference>
<reference evidence="7 8" key="1">
    <citation type="submission" date="2017-12" db="EMBL/GenBank/DDBJ databases">
        <title>High-resolution comparative analysis of great ape genomes.</title>
        <authorList>
            <person name="Pollen A."/>
            <person name="Hastie A."/>
            <person name="Hormozdiari F."/>
            <person name="Dougherty M."/>
            <person name="Liu R."/>
            <person name="Chaisson M."/>
            <person name="Hoppe E."/>
            <person name="Hill C."/>
            <person name="Pang A."/>
            <person name="Hillier L."/>
            <person name="Baker C."/>
            <person name="Armstrong J."/>
            <person name="Shendure J."/>
            <person name="Paten B."/>
            <person name="Wilson R."/>
            <person name="Chao H."/>
            <person name="Schneider V."/>
            <person name="Ventura M."/>
            <person name="Kronenberg Z."/>
            <person name="Murali S."/>
            <person name="Gordon D."/>
            <person name="Cantsilieris S."/>
            <person name="Munson K."/>
            <person name="Nelson B."/>
            <person name="Raja A."/>
            <person name="Underwood J."/>
            <person name="Diekhans M."/>
            <person name="Fiddes I."/>
            <person name="Haussler D."/>
            <person name="Eichler E."/>
        </authorList>
    </citation>
    <scope>NUCLEOTIDE SEQUENCE [LARGE SCALE GENOMIC DNA]</scope>
    <source>
        <strain evidence="7">Yerkes chimp pedigree #C0471</strain>
    </source>
</reference>
<gene>
    <name evidence="7" type="ORF">CK820_G0052268</name>
</gene>
<evidence type="ECO:0000313" key="8">
    <source>
        <dbReference type="Proteomes" id="UP000236370"/>
    </source>
</evidence>
<evidence type="ECO:0000313" key="7">
    <source>
        <dbReference type="EMBL" id="PNI15333.1"/>
    </source>
</evidence>
<dbReference type="AlphaFoldDB" id="A0A2J8IXT9"/>
<feature type="signal peptide" evidence="6">
    <location>
        <begin position="1"/>
        <end position="21"/>
    </location>
</feature>
<dbReference type="Proteomes" id="UP000236370">
    <property type="component" value="Unassembled WGS sequence"/>
</dbReference>
<protein>
    <submittedName>
        <fullName evidence="7">CD177 isoform 2</fullName>
    </submittedName>
</protein>
<comment type="subcellular location">
    <subcellularLocation>
        <location evidence="1">Cell membrane</location>
    </subcellularLocation>
</comment>
<organism evidence="7 8">
    <name type="scientific">Pan troglodytes</name>
    <name type="common">Chimpanzee</name>
    <dbReference type="NCBI Taxonomy" id="9598"/>
    <lineage>
        <taxon>Eukaryota</taxon>
        <taxon>Metazoa</taxon>
        <taxon>Chordata</taxon>
        <taxon>Craniata</taxon>
        <taxon>Vertebrata</taxon>
        <taxon>Euteleostomi</taxon>
        <taxon>Mammalia</taxon>
        <taxon>Eutheria</taxon>
        <taxon>Euarchontoglires</taxon>
        <taxon>Primates</taxon>
        <taxon>Haplorrhini</taxon>
        <taxon>Catarrhini</taxon>
        <taxon>Hominidae</taxon>
        <taxon>Pan</taxon>
    </lineage>
</organism>
<proteinExistence type="predicted"/>
<keyword evidence="3 6" id="KW-0732">Signal</keyword>
<evidence type="ECO:0000256" key="5">
    <source>
        <dbReference type="ARBA" id="ARBA00023180"/>
    </source>
</evidence>
<keyword evidence="4" id="KW-0472">Membrane</keyword>
<dbReference type="PANTHER" id="PTHR16529">
    <property type="entry name" value="CD177 ANTIGEN"/>
    <property type="match status" value="1"/>
</dbReference>
<dbReference type="GO" id="GO:0005886">
    <property type="term" value="C:plasma membrane"/>
    <property type="evidence" value="ECO:0007669"/>
    <property type="project" value="UniProtKB-SubCell"/>
</dbReference>
<keyword evidence="2" id="KW-1003">Cell membrane</keyword>
<evidence type="ECO:0000256" key="1">
    <source>
        <dbReference type="ARBA" id="ARBA00004236"/>
    </source>
</evidence>
<evidence type="ECO:0000256" key="4">
    <source>
        <dbReference type="ARBA" id="ARBA00023136"/>
    </source>
</evidence>
<dbReference type="PANTHER" id="PTHR16529:SF8">
    <property type="entry name" value="CD177 ANTIGEN"/>
    <property type="match status" value="1"/>
</dbReference>
<evidence type="ECO:0000256" key="2">
    <source>
        <dbReference type="ARBA" id="ARBA00022475"/>
    </source>
</evidence>
<name>A0A2J8IXT9_PANTR</name>
<keyword evidence="5" id="KW-0325">Glycoprotein</keyword>
<feature type="chain" id="PRO_5014367714" evidence="6">
    <location>
        <begin position="22"/>
        <end position="145"/>
    </location>
</feature>
<sequence>MSPVLLLALLGVTLPLPGVQALFCQLGTNHRVWKVSDLPRQWTPKNTSCDSGLGCQDTLMLIESGPQVSMVLSKGCTEAKDQEPRVTEHRMGPGLSLISYTFVCRQEDFCNNLVNSLPLWAPQPPADPMMGAAEGPFGKAEQVDS</sequence>
<dbReference type="EMBL" id="NBAG03000560">
    <property type="protein sequence ID" value="PNI15333.1"/>
    <property type="molecule type" value="Genomic_DNA"/>
</dbReference>
<evidence type="ECO:0000256" key="6">
    <source>
        <dbReference type="SAM" id="SignalP"/>
    </source>
</evidence>
<comment type="caution">
    <text evidence="7">The sequence shown here is derived from an EMBL/GenBank/DDBJ whole genome shotgun (WGS) entry which is preliminary data.</text>
</comment>
<accession>A0A2J8IXT9</accession>